<dbReference type="Proteomes" id="UP001075354">
    <property type="component" value="Chromosome 7"/>
</dbReference>
<dbReference type="InterPro" id="IPR019525">
    <property type="entry name" value="Nrf1_NLS/DNA-bd_dimer"/>
</dbReference>
<dbReference type="Pfam" id="PF10491">
    <property type="entry name" value="Nrf1_DNA-bind"/>
    <property type="match status" value="1"/>
</dbReference>
<accession>A0AAV7XJD4</accession>
<proteinExistence type="predicted"/>
<keyword evidence="3" id="KW-1185">Reference proteome</keyword>
<protein>
    <recommendedName>
        <fullName evidence="1">Nuclear respiratory factor 1 NLS/DNA-binding dimerisation domain-containing protein</fullName>
    </recommendedName>
</protein>
<name>A0AAV7XJD4_9NEOP</name>
<evidence type="ECO:0000313" key="2">
    <source>
        <dbReference type="EMBL" id="KAJ1526194.1"/>
    </source>
</evidence>
<comment type="caution">
    <text evidence="2">The sequence shown here is derived from an EMBL/GenBank/DDBJ whole genome shotgun (WGS) entry which is preliminary data.</text>
</comment>
<feature type="domain" description="Nuclear respiratory factor 1 NLS/DNA-binding dimerisation" evidence="1">
    <location>
        <begin position="4"/>
        <end position="91"/>
    </location>
</feature>
<reference evidence="2" key="1">
    <citation type="submission" date="2022-12" db="EMBL/GenBank/DDBJ databases">
        <title>Chromosome-level genome assembly of the bean flower thrips Megalurothrips usitatus.</title>
        <authorList>
            <person name="Ma L."/>
            <person name="Liu Q."/>
            <person name="Li H."/>
            <person name="Cai W."/>
        </authorList>
    </citation>
    <scope>NUCLEOTIDE SEQUENCE</scope>
    <source>
        <strain evidence="2">Cailab_2022a</strain>
    </source>
</reference>
<evidence type="ECO:0000259" key="1">
    <source>
        <dbReference type="Pfam" id="PF10491"/>
    </source>
</evidence>
<dbReference type="AlphaFoldDB" id="A0AAV7XJD4"/>
<gene>
    <name evidence="2" type="ORF">ONE63_009353</name>
</gene>
<dbReference type="EMBL" id="JAPTSV010000007">
    <property type="protein sequence ID" value="KAJ1526194.1"/>
    <property type="molecule type" value="Genomic_DNA"/>
</dbReference>
<sequence length="436" mass="49874">MVIYLPLLFADGQPTSLERITLGQLEKFLPFLLTCCPEWSSWAQVPPDWWPPHVPFRVPICSNSTHQERLTALKEIICRCYQFHNCEHVLRFCARLAELPPEVLKYKESSHIGFVSIFNKVNNKLIVTFKKKNQVYDKIVHSPFKKLLIRKPEAQPRENTHIEDIYLCNYCDEEFNSAKDAIAHEAACKGEEEVQSETIDQVHVMRLFGLVPKKIDSPATPVPNPKRHTSVRLTARSYMIIPFSSPLGLKMGSNVSPIKDHDKMEYVEKIEAHCSSTDTSNVVSSSRYRRPRQPFRLSRRKQQTEVWAHTYCFNKVQRSERIHTIKTGLNSRARELLNRCKPCSVYVERLPLLDPLAIHAAASLEVDFPKSRQEKGVEVSVGPAVCIDLTIESSDGEMMDDSSDSRTSPNIFLDSAPSLPDWKPFRALSAQLLQFV</sequence>
<organism evidence="2 3">
    <name type="scientific">Megalurothrips usitatus</name>
    <name type="common">bean blossom thrips</name>
    <dbReference type="NCBI Taxonomy" id="439358"/>
    <lineage>
        <taxon>Eukaryota</taxon>
        <taxon>Metazoa</taxon>
        <taxon>Ecdysozoa</taxon>
        <taxon>Arthropoda</taxon>
        <taxon>Hexapoda</taxon>
        <taxon>Insecta</taxon>
        <taxon>Pterygota</taxon>
        <taxon>Neoptera</taxon>
        <taxon>Paraneoptera</taxon>
        <taxon>Thysanoptera</taxon>
        <taxon>Terebrantia</taxon>
        <taxon>Thripoidea</taxon>
        <taxon>Thripidae</taxon>
        <taxon>Megalurothrips</taxon>
    </lineage>
</organism>
<evidence type="ECO:0000313" key="3">
    <source>
        <dbReference type="Proteomes" id="UP001075354"/>
    </source>
</evidence>